<dbReference type="SUPFAM" id="SSF50129">
    <property type="entry name" value="GroES-like"/>
    <property type="match status" value="1"/>
</dbReference>
<dbReference type="Proteomes" id="UP000464378">
    <property type="component" value="Chromosome"/>
</dbReference>
<dbReference type="KEGG" id="tim:GMBLW1_18450"/>
<dbReference type="GO" id="GO:0005737">
    <property type="term" value="C:cytoplasm"/>
    <property type="evidence" value="ECO:0007669"/>
    <property type="project" value="UniProtKB-SubCell"/>
</dbReference>
<evidence type="ECO:0000313" key="6">
    <source>
        <dbReference type="Proteomes" id="UP000464378"/>
    </source>
</evidence>
<gene>
    <name evidence="3" type="primary">groES</name>
    <name evidence="3" type="synonym">groS</name>
    <name evidence="5" type="ORF">GMBLW1_18450</name>
</gene>
<dbReference type="NCBIfam" id="NF001533">
    <property type="entry name" value="PRK00364.2-4"/>
    <property type="match status" value="1"/>
</dbReference>
<dbReference type="GO" id="GO:0051087">
    <property type="term" value="F:protein-folding chaperone binding"/>
    <property type="evidence" value="ECO:0007669"/>
    <property type="project" value="TreeGrafter"/>
</dbReference>
<keyword evidence="2 3" id="KW-0143">Chaperone</keyword>
<evidence type="ECO:0000313" key="5">
    <source>
        <dbReference type="EMBL" id="VIP02115.1"/>
    </source>
</evidence>
<evidence type="ECO:0000256" key="1">
    <source>
        <dbReference type="ARBA" id="ARBA00006975"/>
    </source>
</evidence>
<dbReference type="InterPro" id="IPR018369">
    <property type="entry name" value="Chaprnonin_Cpn10_CS"/>
</dbReference>
<dbReference type="HAMAP" id="MF_00580">
    <property type="entry name" value="CH10"/>
    <property type="match status" value="1"/>
</dbReference>
<dbReference type="AlphaFoldDB" id="A0A6C2YM05"/>
<dbReference type="GO" id="GO:0051082">
    <property type="term" value="F:unfolded protein binding"/>
    <property type="evidence" value="ECO:0007669"/>
    <property type="project" value="TreeGrafter"/>
</dbReference>
<sequence length="98" mass="10594">MNLKPIADRIIVERFAAAEKTAGGILLPDNAKDKPQKGKVLAVGPGKMLKDGTRRPLQVAVGDVVLFTAWAGNEYQDQAQSRDILVMHEEDVLAVVEG</sequence>
<dbReference type="InterPro" id="IPR020818">
    <property type="entry name" value="Chaperonin_GroES"/>
</dbReference>
<dbReference type="InterPro" id="IPR011032">
    <property type="entry name" value="GroES-like_sf"/>
</dbReference>
<dbReference type="EMBL" id="LR593887">
    <property type="protein sequence ID" value="VTS00431.1"/>
    <property type="molecule type" value="Genomic_DNA"/>
</dbReference>
<evidence type="ECO:0000256" key="3">
    <source>
        <dbReference type="HAMAP-Rule" id="MF_00580"/>
    </source>
</evidence>
<accession>A0A6C2YM05</accession>
<dbReference type="PROSITE" id="PS00681">
    <property type="entry name" value="CHAPERONINS_CPN10"/>
    <property type="match status" value="1"/>
</dbReference>
<dbReference type="InterPro" id="IPR037124">
    <property type="entry name" value="Chaperonin_GroES_sf"/>
</dbReference>
<name>A0A6C2YM05_9BACT</name>
<dbReference type="NCBIfam" id="NF001531">
    <property type="entry name" value="PRK00364.2-2"/>
    <property type="match status" value="1"/>
</dbReference>
<protein>
    <recommendedName>
        <fullName evidence="3">Co-chaperonin GroES</fullName>
    </recommendedName>
    <alternativeName>
        <fullName evidence="3">10 kDa chaperonin</fullName>
    </alternativeName>
    <alternativeName>
        <fullName evidence="3">Chaperonin-10</fullName>
        <shortName evidence="3">Cpn10</shortName>
    </alternativeName>
</protein>
<dbReference type="Gene3D" id="2.30.33.40">
    <property type="entry name" value="GroES chaperonin"/>
    <property type="match status" value="1"/>
</dbReference>
<comment type="subcellular location">
    <subcellularLocation>
        <location evidence="3">Cytoplasm</location>
    </subcellularLocation>
</comment>
<dbReference type="PRINTS" id="PR00297">
    <property type="entry name" value="CHAPERONIN10"/>
</dbReference>
<dbReference type="FunFam" id="2.30.33.40:FF:000001">
    <property type="entry name" value="10 kDa chaperonin"/>
    <property type="match status" value="1"/>
</dbReference>
<organism evidence="5">
    <name type="scientific">Tuwongella immobilis</name>
    <dbReference type="NCBI Taxonomy" id="692036"/>
    <lineage>
        <taxon>Bacteria</taxon>
        <taxon>Pseudomonadati</taxon>
        <taxon>Planctomycetota</taxon>
        <taxon>Planctomycetia</taxon>
        <taxon>Gemmatales</taxon>
        <taxon>Gemmataceae</taxon>
        <taxon>Tuwongella</taxon>
    </lineage>
</organism>
<comment type="function">
    <text evidence="3 4">Together with the chaperonin GroEL, plays an essential role in assisting protein folding. The GroEL-GroES system forms a nano-cage that allows encapsulation of the non-native substrate proteins and provides a physical environment optimized to promote and accelerate protein folding. GroES binds to the apical surface of the GroEL ring, thereby capping the opening of the GroEL channel.</text>
</comment>
<keyword evidence="6" id="KW-1185">Reference proteome</keyword>
<dbReference type="PANTHER" id="PTHR10772:SF58">
    <property type="entry name" value="CO-CHAPERONIN GROES"/>
    <property type="match status" value="1"/>
</dbReference>
<comment type="similarity">
    <text evidence="1 3 4">Belongs to the GroES chaperonin family.</text>
</comment>
<dbReference type="CDD" id="cd00320">
    <property type="entry name" value="cpn10"/>
    <property type="match status" value="1"/>
</dbReference>
<dbReference type="GO" id="GO:0005524">
    <property type="term" value="F:ATP binding"/>
    <property type="evidence" value="ECO:0007669"/>
    <property type="project" value="InterPro"/>
</dbReference>
<evidence type="ECO:0000256" key="2">
    <source>
        <dbReference type="ARBA" id="ARBA00023186"/>
    </source>
</evidence>
<evidence type="ECO:0000256" key="4">
    <source>
        <dbReference type="RuleBase" id="RU000535"/>
    </source>
</evidence>
<reference evidence="5" key="1">
    <citation type="submission" date="2019-04" db="EMBL/GenBank/DDBJ databases">
        <authorList>
            <consortium name="Science for Life Laboratories"/>
        </authorList>
    </citation>
    <scope>NUCLEOTIDE SEQUENCE</scope>
    <source>
        <strain evidence="5">MBLW1</strain>
    </source>
</reference>
<dbReference type="Pfam" id="PF00166">
    <property type="entry name" value="Cpn10"/>
    <property type="match status" value="1"/>
</dbReference>
<dbReference type="GO" id="GO:0044183">
    <property type="term" value="F:protein folding chaperone"/>
    <property type="evidence" value="ECO:0007669"/>
    <property type="project" value="InterPro"/>
</dbReference>
<dbReference type="PANTHER" id="PTHR10772">
    <property type="entry name" value="10 KDA HEAT SHOCK PROTEIN"/>
    <property type="match status" value="1"/>
</dbReference>
<dbReference type="SMART" id="SM00883">
    <property type="entry name" value="Cpn10"/>
    <property type="match status" value="1"/>
</dbReference>
<dbReference type="RefSeq" id="WP_162657322.1">
    <property type="nucleotide sequence ID" value="NZ_LR593887.1"/>
</dbReference>
<keyword evidence="3" id="KW-0963">Cytoplasm</keyword>
<dbReference type="GO" id="GO:0046872">
    <property type="term" value="F:metal ion binding"/>
    <property type="evidence" value="ECO:0007669"/>
    <property type="project" value="TreeGrafter"/>
</dbReference>
<dbReference type="EMBL" id="LR586016">
    <property type="protein sequence ID" value="VIP02115.1"/>
    <property type="molecule type" value="Genomic_DNA"/>
</dbReference>
<dbReference type="InParanoid" id="A0A6C2YM05"/>
<proteinExistence type="inferred from homology"/>
<dbReference type="FunCoup" id="A0A6C2YM05">
    <property type="interactions" value="511"/>
</dbReference>
<comment type="subunit">
    <text evidence="3">Heptamer of 7 subunits arranged in a ring. Interacts with the chaperonin GroEL.</text>
</comment>